<dbReference type="GO" id="GO:0016747">
    <property type="term" value="F:acyltransferase activity, transferring groups other than amino-acyl groups"/>
    <property type="evidence" value="ECO:0007669"/>
    <property type="project" value="InterPro"/>
</dbReference>
<dbReference type="InterPro" id="IPR000182">
    <property type="entry name" value="GNAT_dom"/>
</dbReference>
<evidence type="ECO:0000313" key="3">
    <source>
        <dbReference type="Proteomes" id="UP000245212"/>
    </source>
</evidence>
<dbReference type="EMBL" id="QETA01000008">
    <property type="protein sequence ID" value="PWF21277.1"/>
    <property type="molecule type" value="Genomic_DNA"/>
</dbReference>
<dbReference type="PANTHER" id="PTHR43233:SF1">
    <property type="entry name" value="FAMILY N-ACETYLTRANSFERASE, PUTATIVE (AFU_ORTHOLOGUE AFUA_6G03350)-RELATED"/>
    <property type="match status" value="1"/>
</dbReference>
<dbReference type="PROSITE" id="PS51186">
    <property type="entry name" value="GNAT"/>
    <property type="match status" value="1"/>
</dbReference>
<comment type="caution">
    <text evidence="2">The sequence shown here is derived from an EMBL/GenBank/DDBJ whole genome shotgun (WGS) entry which is preliminary data.</text>
</comment>
<dbReference type="Proteomes" id="UP000245212">
    <property type="component" value="Unassembled WGS sequence"/>
</dbReference>
<protein>
    <submittedName>
        <fullName evidence="2">GNAT family N-acetyltransferase</fullName>
    </submittedName>
</protein>
<dbReference type="Pfam" id="PF13508">
    <property type="entry name" value="Acetyltransf_7"/>
    <property type="match status" value="1"/>
</dbReference>
<evidence type="ECO:0000313" key="2">
    <source>
        <dbReference type="EMBL" id="PWF21277.1"/>
    </source>
</evidence>
<dbReference type="InterPro" id="IPR016181">
    <property type="entry name" value="Acyl_CoA_acyltransferase"/>
</dbReference>
<dbReference type="CDD" id="cd04301">
    <property type="entry name" value="NAT_SF"/>
    <property type="match status" value="1"/>
</dbReference>
<dbReference type="SUPFAM" id="SSF55729">
    <property type="entry name" value="Acyl-CoA N-acyltransferases (Nat)"/>
    <property type="match status" value="1"/>
</dbReference>
<sequence>MDEIPAVFEVTREDGYCISDARQMLDIEFIHRYLADEAYWSAGLPRQMLERALSGSLPFGIYDGDGVQVGFARVVTDGAIFAYLRDVFVVEAHRGRGLATWLARVMQTHPALADVRSWLLATRDAHEVYRRAGFESVPHPEWYMRIRK</sequence>
<name>A0A2V1JY98_9BURK</name>
<dbReference type="PANTHER" id="PTHR43233">
    <property type="entry name" value="FAMILY N-ACETYLTRANSFERASE, PUTATIVE (AFU_ORTHOLOGUE AFUA_6G03350)-RELATED"/>
    <property type="match status" value="1"/>
</dbReference>
<organism evidence="2 3">
    <name type="scientific">Corticimicrobacter populi</name>
    <dbReference type="NCBI Taxonomy" id="2175229"/>
    <lineage>
        <taxon>Bacteria</taxon>
        <taxon>Pseudomonadati</taxon>
        <taxon>Pseudomonadota</taxon>
        <taxon>Betaproteobacteria</taxon>
        <taxon>Burkholderiales</taxon>
        <taxon>Alcaligenaceae</taxon>
        <taxon>Corticimicrobacter</taxon>
    </lineage>
</organism>
<reference evidence="3" key="1">
    <citation type="submission" date="2018-05" db="EMBL/GenBank/DDBJ databases">
        <authorList>
            <person name="Li Y."/>
        </authorList>
    </citation>
    <scope>NUCLEOTIDE SEQUENCE [LARGE SCALE GENOMIC DNA]</scope>
    <source>
        <strain evidence="3">3d-2-2</strain>
    </source>
</reference>
<dbReference type="AlphaFoldDB" id="A0A2V1JY98"/>
<feature type="domain" description="N-acetyltransferase" evidence="1">
    <location>
        <begin position="16"/>
        <end position="148"/>
    </location>
</feature>
<dbReference type="Gene3D" id="3.40.630.30">
    <property type="match status" value="1"/>
</dbReference>
<evidence type="ECO:0000259" key="1">
    <source>
        <dbReference type="PROSITE" id="PS51186"/>
    </source>
</evidence>
<dbReference type="InterPro" id="IPR053144">
    <property type="entry name" value="Acetyltransferase_Butenolide"/>
</dbReference>
<accession>A0A2V1JY98</accession>
<proteinExistence type="predicted"/>
<keyword evidence="3" id="KW-1185">Reference proteome</keyword>
<dbReference type="RefSeq" id="WP_109063084.1">
    <property type="nucleotide sequence ID" value="NZ_QETA01000008.1"/>
</dbReference>
<keyword evidence="2" id="KW-0808">Transferase</keyword>
<gene>
    <name evidence="2" type="ORF">DD235_15825</name>
</gene>